<gene>
    <name evidence="2" type="primary">ORF155143</name>
</gene>
<reference evidence="2" key="1">
    <citation type="submission" date="2014-12" db="EMBL/GenBank/DDBJ databases">
        <title>Insight into the proteome of Arion vulgaris.</title>
        <authorList>
            <person name="Aradska J."/>
            <person name="Bulat T."/>
            <person name="Smidak R."/>
            <person name="Sarate P."/>
            <person name="Gangsoo J."/>
            <person name="Sialana F."/>
            <person name="Bilban M."/>
            <person name="Lubec G."/>
        </authorList>
    </citation>
    <scope>NUCLEOTIDE SEQUENCE</scope>
    <source>
        <tissue evidence="2">Skin</tissue>
    </source>
</reference>
<accession>A0A0B7B304</accession>
<protein>
    <submittedName>
        <fullName evidence="2">Uncharacterized protein</fullName>
    </submittedName>
</protein>
<feature type="region of interest" description="Disordered" evidence="1">
    <location>
        <begin position="1"/>
        <end position="55"/>
    </location>
</feature>
<proteinExistence type="predicted"/>
<sequence>MKRLKKKSTLEARSANQEEQMALIPGLGKPDKPLLSYTQGGSPLPSPREQRSRYSVKSVSLYGSEMW</sequence>
<organism evidence="2">
    <name type="scientific">Arion vulgaris</name>
    <dbReference type="NCBI Taxonomy" id="1028688"/>
    <lineage>
        <taxon>Eukaryota</taxon>
        <taxon>Metazoa</taxon>
        <taxon>Spiralia</taxon>
        <taxon>Lophotrochozoa</taxon>
        <taxon>Mollusca</taxon>
        <taxon>Gastropoda</taxon>
        <taxon>Heterobranchia</taxon>
        <taxon>Euthyneura</taxon>
        <taxon>Panpulmonata</taxon>
        <taxon>Eupulmonata</taxon>
        <taxon>Stylommatophora</taxon>
        <taxon>Helicina</taxon>
        <taxon>Arionoidea</taxon>
        <taxon>Arionidae</taxon>
        <taxon>Arion</taxon>
    </lineage>
</organism>
<evidence type="ECO:0000256" key="1">
    <source>
        <dbReference type="SAM" id="MobiDB-lite"/>
    </source>
</evidence>
<dbReference type="EMBL" id="HACG01039816">
    <property type="protein sequence ID" value="CEK86681.1"/>
    <property type="molecule type" value="Transcribed_RNA"/>
</dbReference>
<dbReference type="AlphaFoldDB" id="A0A0B7B304"/>
<evidence type="ECO:0000313" key="2">
    <source>
        <dbReference type="EMBL" id="CEK86681.1"/>
    </source>
</evidence>
<name>A0A0B7B304_9EUPU</name>